<sequence>MLIGRSGILREPTIEEASVRPGALMTSVVAAHAVRRKGEDGLRVERRLIGGEVVLCAVVVDGHAGHQAALFVVDHIIEFICEESHDDASGSAVSQALERAFLRLSALVCEDSLHTSGTTATVCLINETRGELTTGHVGTSAAFLLPASPAAETLPSVPLTQEHRLAESKAERTRVLALGAKLGHAIKDGQPTGPLRAFPCGVTCARALGDRDCAPFVSPMPDMTVMPFPEGDAYVLIASAGVWDAISRETVFKTVLKARDAREAAEAIVSKALRAKGSRDITCLCILVATADIAPSTPPPEPLFDVPYGVESPPMEAPTPSAAALTSITIAEDLIRT</sequence>
<dbReference type="OrthoDB" id="10264738at2759"/>
<dbReference type="InterPro" id="IPR036457">
    <property type="entry name" value="PPM-type-like_dom_sf"/>
</dbReference>
<dbReference type="Proteomes" id="UP000037460">
    <property type="component" value="Unassembled WGS sequence"/>
</dbReference>
<dbReference type="EMBL" id="JWZX01001425">
    <property type="protein sequence ID" value="KOO33779.1"/>
    <property type="molecule type" value="Genomic_DNA"/>
</dbReference>
<gene>
    <name evidence="2" type="ORF">Ctob_016351</name>
</gene>
<keyword evidence="3" id="KW-1185">Reference proteome</keyword>
<dbReference type="CDD" id="cd00143">
    <property type="entry name" value="PP2Cc"/>
    <property type="match status" value="1"/>
</dbReference>
<dbReference type="InterPro" id="IPR015655">
    <property type="entry name" value="PP2C"/>
</dbReference>
<dbReference type="AlphaFoldDB" id="A0A0M0K4P4"/>
<dbReference type="SMART" id="SM00332">
    <property type="entry name" value="PP2Cc"/>
    <property type="match status" value="1"/>
</dbReference>
<evidence type="ECO:0000313" key="2">
    <source>
        <dbReference type="EMBL" id="KOO33779.1"/>
    </source>
</evidence>
<reference evidence="3" key="1">
    <citation type="journal article" date="2015" name="PLoS Genet.">
        <title>Genome Sequence and Transcriptome Analyses of Chrysochromulina tobin: Metabolic Tools for Enhanced Algal Fitness in the Prominent Order Prymnesiales (Haptophyceae).</title>
        <authorList>
            <person name="Hovde B.T."/>
            <person name="Deodato C.R."/>
            <person name="Hunsperger H.M."/>
            <person name="Ryken S.A."/>
            <person name="Yost W."/>
            <person name="Jha R.K."/>
            <person name="Patterson J."/>
            <person name="Monnat R.J. Jr."/>
            <person name="Barlow S.B."/>
            <person name="Starkenburg S.R."/>
            <person name="Cattolico R.A."/>
        </authorList>
    </citation>
    <scope>NUCLEOTIDE SEQUENCE</scope>
    <source>
        <strain evidence="3">CCMP291</strain>
    </source>
</reference>
<evidence type="ECO:0000259" key="1">
    <source>
        <dbReference type="PROSITE" id="PS51746"/>
    </source>
</evidence>
<dbReference type="Gene3D" id="3.60.40.10">
    <property type="entry name" value="PPM-type phosphatase domain"/>
    <property type="match status" value="1"/>
</dbReference>
<dbReference type="PANTHER" id="PTHR47992">
    <property type="entry name" value="PROTEIN PHOSPHATASE"/>
    <property type="match status" value="1"/>
</dbReference>
<dbReference type="GO" id="GO:0004722">
    <property type="term" value="F:protein serine/threonine phosphatase activity"/>
    <property type="evidence" value="ECO:0007669"/>
    <property type="project" value="InterPro"/>
</dbReference>
<evidence type="ECO:0000313" key="3">
    <source>
        <dbReference type="Proteomes" id="UP000037460"/>
    </source>
</evidence>
<comment type="caution">
    <text evidence="2">The sequence shown here is derived from an EMBL/GenBank/DDBJ whole genome shotgun (WGS) entry which is preliminary data.</text>
</comment>
<organism evidence="2 3">
    <name type="scientific">Chrysochromulina tobinii</name>
    <dbReference type="NCBI Taxonomy" id="1460289"/>
    <lineage>
        <taxon>Eukaryota</taxon>
        <taxon>Haptista</taxon>
        <taxon>Haptophyta</taxon>
        <taxon>Prymnesiophyceae</taxon>
        <taxon>Prymnesiales</taxon>
        <taxon>Chrysochromulinaceae</taxon>
        <taxon>Chrysochromulina</taxon>
    </lineage>
</organism>
<dbReference type="Pfam" id="PF00481">
    <property type="entry name" value="PP2C"/>
    <property type="match status" value="1"/>
</dbReference>
<dbReference type="SUPFAM" id="SSF81606">
    <property type="entry name" value="PP2C-like"/>
    <property type="match status" value="1"/>
</dbReference>
<name>A0A0M0K4P4_9EUKA</name>
<protein>
    <recommendedName>
        <fullName evidence="1">PPM-type phosphatase domain-containing protein</fullName>
    </recommendedName>
</protein>
<proteinExistence type="predicted"/>
<dbReference type="PROSITE" id="PS51746">
    <property type="entry name" value="PPM_2"/>
    <property type="match status" value="1"/>
</dbReference>
<dbReference type="InterPro" id="IPR001932">
    <property type="entry name" value="PPM-type_phosphatase-like_dom"/>
</dbReference>
<accession>A0A0M0K4P4</accession>
<feature type="domain" description="PPM-type phosphatase" evidence="1">
    <location>
        <begin position="22"/>
        <end position="288"/>
    </location>
</feature>